<evidence type="ECO:0000313" key="2">
    <source>
        <dbReference type="EMBL" id="VDO65581.1"/>
    </source>
</evidence>
<dbReference type="SMART" id="SM01126">
    <property type="entry name" value="DDE_Tnp_IS1595"/>
    <property type="match status" value="1"/>
</dbReference>
<dbReference type="Proteomes" id="UP000050761">
    <property type="component" value="Unassembled WGS sequence"/>
</dbReference>
<feature type="domain" description="ISXO2-like transposase" evidence="1">
    <location>
        <begin position="158"/>
        <end position="291"/>
    </location>
</feature>
<evidence type="ECO:0000313" key="4">
    <source>
        <dbReference type="WBParaSite" id="HPBE_0000571601-mRNA-1"/>
    </source>
</evidence>
<reference evidence="4" key="2">
    <citation type="submission" date="2019-09" db="UniProtKB">
        <authorList>
            <consortium name="WormBaseParasite"/>
        </authorList>
    </citation>
    <scope>IDENTIFICATION</scope>
</reference>
<dbReference type="InterPro" id="IPR053164">
    <property type="entry name" value="IS1016-like_transposase"/>
</dbReference>
<evidence type="ECO:0000259" key="1">
    <source>
        <dbReference type="SMART" id="SM01126"/>
    </source>
</evidence>
<name>A0A183FGE2_HELPZ</name>
<proteinExistence type="predicted"/>
<reference evidence="2 3" key="1">
    <citation type="submission" date="2018-11" db="EMBL/GenBank/DDBJ databases">
        <authorList>
            <consortium name="Pathogen Informatics"/>
        </authorList>
    </citation>
    <scope>NUCLEOTIDE SEQUENCE [LARGE SCALE GENOMIC DNA]</scope>
</reference>
<keyword evidence="3" id="KW-1185">Reference proteome</keyword>
<dbReference type="AlphaFoldDB" id="A0A183FGE2"/>
<accession>A0A3P7WW87</accession>
<dbReference type="PANTHER" id="PTHR47163:SF3">
    <property type="entry name" value="PROTEIN CBG18017"/>
    <property type="match status" value="1"/>
</dbReference>
<dbReference type="OrthoDB" id="424490at2759"/>
<dbReference type="InterPro" id="IPR024445">
    <property type="entry name" value="Tnp_ISXO2-like"/>
</dbReference>
<protein>
    <submittedName>
        <fullName evidence="4">DDE_Tnp_IS1595 domain-containing protein</fullName>
    </submittedName>
</protein>
<sequence length="310" mass="35501">MEVVHSTASLECLRDFALGSFSSVQDKMSAEEFDEFLTELGLLWKSRKCPSCHLPCRVFRQAGKCGHRIRAKFICRRKQCREPGQPRNVGYLKGTFFEKLKCSRKKLFLASALFVDDTEKVENRAQRCTVSQPTIMQWDQWFRGVIVGSFFNDESPHKIGGPNTILQLEEAYIAEQERGEGRLPRDCWVVMGTIEDSKEIFVQISPKRVPATLDSIIAKHVLPGTTIGNLGYVHKVANCQESSPDPSPDIHSPESEAAWSRIRRALDKNGLEGALSDDHFLEYVWKWQHRNEPKLYLLWNEVSKQYPLVE</sequence>
<organism evidence="3 4">
    <name type="scientific">Heligmosomoides polygyrus</name>
    <name type="common">Parasitic roundworm</name>
    <dbReference type="NCBI Taxonomy" id="6339"/>
    <lineage>
        <taxon>Eukaryota</taxon>
        <taxon>Metazoa</taxon>
        <taxon>Ecdysozoa</taxon>
        <taxon>Nematoda</taxon>
        <taxon>Chromadorea</taxon>
        <taxon>Rhabditida</taxon>
        <taxon>Rhabditina</taxon>
        <taxon>Rhabditomorpha</taxon>
        <taxon>Strongyloidea</taxon>
        <taxon>Heligmosomidae</taxon>
        <taxon>Heligmosomoides</taxon>
    </lineage>
</organism>
<dbReference type="WBParaSite" id="HPBE_0000571601-mRNA-1">
    <property type="protein sequence ID" value="HPBE_0000571601-mRNA-1"/>
    <property type="gene ID" value="HPBE_0000571601"/>
</dbReference>
<evidence type="ECO:0000313" key="3">
    <source>
        <dbReference type="Proteomes" id="UP000050761"/>
    </source>
</evidence>
<gene>
    <name evidence="2" type="ORF">HPBE_LOCUS5717</name>
</gene>
<dbReference type="EMBL" id="UZAH01025525">
    <property type="protein sequence ID" value="VDO65581.1"/>
    <property type="molecule type" value="Genomic_DNA"/>
</dbReference>
<accession>A0A183FGE2</accession>
<dbReference type="PANTHER" id="PTHR47163">
    <property type="entry name" value="DDE_TNP_IS1595 DOMAIN-CONTAINING PROTEIN"/>
    <property type="match status" value="1"/>
</dbReference>